<dbReference type="Proteomes" id="UP000249782">
    <property type="component" value="Unassembled WGS sequence"/>
</dbReference>
<dbReference type="PANTHER" id="PTHR38816:SF1">
    <property type="entry name" value="EXOSOME SUBUNIT"/>
    <property type="match status" value="1"/>
</dbReference>
<keyword evidence="2" id="KW-1185">Reference proteome</keyword>
<dbReference type="EMBL" id="QLOE01000001">
    <property type="protein sequence ID" value="RAO79952.1"/>
    <property type="molecule type" value="Genomic_DNA"/>
</dbReference>
<gene>
    <name evidence="1" type="ORF">DPC56_01385</name>
</gene>
<dbReference type="Gene3D" id="3.30.1440.10">
    <property type="match status" value="1"/>
</dbReference>
<sequence length="133" mass="15390">MIHNISYRVMVHGTEDEEKVIKALKNILPTASPQREKLEGHHGNPLTLLKGKITDKKAIRDFTERIKPLLGELDIERHVDEAGNLFLRLDKQRAYNEEWKLVKHGDSIHLKLKIEAYPARQEVAIKNIKKLIT</sequence>
<reference evidence="1 2" key="1">
    <citation type="submission" date="2018-06" db="EMBL/GenBank/DDBJ databases">
        <title>Draft genome sequence of hyperthermophilic methanogen Methanothermobacter tenebrarum sp. MCM-B 1447.</title>
        <authorList>
            <person name="Pore S.D."/>
            <person name="Dagar S."/>
            <person name="Dhakephalkar P.K."/>
        </authorList>
    </citation>
    <scope>NUCLEOTIDE SEQUENCE [LARGE SCALE GENOMIC DNA]</scope>
    <source>
        <strain evidence="1 2">MCM B 1447</strain>
    </source>
</reference>
<proteinExistence type="predicted"/>
<dbReference type="AlphaFoldDB" id="A0A328PHG2"/>
<protein>
    <submittedName>
        <fullName evidence="1">Exosome protein</fullName>
    </submittedName>
</protein>
<dbReference type="RefSeq" id="WP_112093262.1">
    <property type="nucleotide sequence ID" value="NZ_QLOE01000001.1"/>
</dbReference>
<organism evidence="1 2">
    <name type="scientific">Methanothermobacter tenebrarum</name>
    <dbReference type="NCBI Taxonomy" id="680118"/>
    <lineage>
        <taxon>Archaea</taxon>
        <taxon>Methanobacteriati</taxon>
        <taxon>Methanobacteriota</taxon>
        <taxon>Methanomada group</taxon>
        <taxon>Methanobacteria</taxon>
        <taxon>Methanobacteriales</taxon>
        <taxon>Methanobacteriaceae</taxon>
        <taxon>Methanothermobacter</taxon>
    </lineage>
</organism>
<evidence type="ECO:0000313" key="1">
    <source>
        <dbReference type="EMBL" id="RAO79952.1"/>
    </source>
</evidence>
<dbReference type="Pfam" id="PF01877">
    <property type="entry name" value="RNA_binding"/>
    <property type="match status" value="1"/>
</dbReference>
<dbReference type="OrthoDB" id="10874at2157"/>
<comment type="caution">
    <text evidence="1">The sequence shown here is derived from an EMBL/GenBank/DDBJ whole genome shotgun (WGS) entry which is preliminary data.</text>
</comment>
<dbReference type="InterPro" id="IPR022803">
    <property type="entry name" value="Ribosomal_uL5_dom_sf"/>
</dbReference>
<dbReference type="SUPFAM" id="SSF55282">
    <property type="entry name" value="RL5-like"/>
    <property type="match status" value="1"/>
</dbReference>
<name>A0A328PHG2_9EURY</name>
<dbReference type="PANTHER" id="PTHR38816">
    <property type="entry name" value="EXOSOME SUBUNIT, DUF54 FAMILY-RELATED"/>
    <property type="match status" value="1"/>
</dbReference>
<evidence type="ECO:0000313" key="2">
    <source>
        <dbReference type="Proteomes" id="UP000249782"/>
    </source>
</evidence>
<accession>A0A328PHG2</accession>
<dbReference type="InterPro" id="IPR002739">
    <property type="entry name" value="PAB1135-like"/>
</dbReference>